<reference evidence="1 2" key="1">
    <citation type="submission" date="2014-04" db="EMBL/GenBank/DDBJ databases">
        <title>Characterization and application of a salt tolerant electro-active bacterium.</title>
        <authorList>
            <person name="Yang L."/>
            <person name="Wei S."/>
            <person name="Tay Q.X.M."/>
        </authorList>
    </citation>
    <scope>NUCLEOTIDE SEQUENCE [LARGE SCALE GENOMIC DNA]</scope>
    <source>
        <strain evidence="1 2">LY1</strain>
    </source>
</reference>
<dbReference type="AlphaFoldDB" id="A0A074L117"/>
<evidence type="ECO:0000313" key="2">
    <source>
        <dbReference type="Proteomes" id="UP000027821"/>
    </source>
</evidence>
<dbReference type="EMBL" id="JMIH01000001">
    <property type="protein sequence ID" value="KEO75936.1"/>
    <property type="molecule type" value="Genomic_DNA"/>
</dbReference>
<dbReference type="STRING" id="1048983.EL17_00030"/>
<comment type="caution">
    <text evidence="1">The sequence shown here is derived from an EMBL/GenBank/DDBJ whole genome shotgun (WGS) entry which is preliminary data.</text>
</comment>
<dbReference type="OrthoDB" id="1055762at2"/>
<protein>
    <submittedName>
        <fullName evidence="1">Uncharacterized protein</fullName>
    </submittedName>
</protein>
<dbReference type="RefSeq" id="WP_035068362.1">
    <property type="nucleotide sequence ID" value="NZ_JMIH01000001.1"/>
</dbReference>
<keyword evidence="2" id="KW-1185">Reference proteome</keyword>
<gene>
    <name evidence="1" type="ORF">EL17_00030</name>
</gene>
<name>A0A074L117_9BACT</name>
<evidence type="ECO:0000313" key="1">
    <source>
        <dbReference type="EMBL" id="KEO75936.1"/>
    </source>
</evidence>
<organism evidence="1 2">
    <name type="scientific">Anditalea andensis</name>
    <dbReference type="NCBI Taxonomy" id="1048983"/>
    <lineage>
        <taxon>Bacteria</taxon>
        <taxon>Pseudomonadati</taxon>
        <taxon>Bacteroidota</taxon>
        <taxon>Cytophagia</taxon>
        <taxon>Cytophagales</taxon>
        <taxon>Cytophagaceae</taxon>
        <taxon>Anditalea</taxon>
    </lineage>
</organism>
<dbReference type="Proteomes" id="UP000027821">
    <property type="component" value="Unassembled WGS sequence"/>
</dbReference>
<sequence>MTSIIESTDGKNQVYYYNEGIKEFLIPLEERLLIGLKSQKGRSDNFQLLKDLDPQSEIFDIEKTYPDQVDMVPSKFINADLKNGWKSNKGYDIDSLLDNNPAIEFISPLYKSNYPDVIIGLTLDLFVKTGDKEFPGNYEKLFEEYGIVDVKLFDPETNVYLLTLGEKNDYSALEIANKLYETGKFDFATPQLF</sequence>
<accession>A0A074L117</accession>
<proteinExistence type="predicted"/>